<protein>
    <submittedName>
        <fullName evidence="1 2">Uncharacterized protein</fullName>
    </submittedName>
</protein>
<reference evidence="1" key="2">
    <citation type="submission" date="2016-05" db="EMBL/GenBank/DDBJ databases">
        <title>Comparative analysis highlights variable genome content of wheat rusts and divergence of the mating loci.</title>
        <authorList>
            <person name="Cuomo C.A."/>
            <person name="Bakkeren G."/>
            <person name="Szabo L."/>
            <person name="Khalil H."/>
            <person name="Joly D."/>
            <person name="Goldberg J."/>
            <person name="Young S."/>
            <person name="Zeng Q."/>
            <person name="Fellers J."/>
        </authorList>
    </citation>
    <scope>NUCLEOTIDE SEQUENCE [LARGE SCALE GENOMIC DNA]</scope>
    <source>
        <strain evidence="1">1-1 BBBD Race 1</strain>
    </source>
</reference>
<proteinExistence type="predicted"/>
<evidence type="ECO:0000313" key="2">
    <source>
        <dbReference type="EnsemblFungi" id="PTTG_30950-t43_1-p1"/>
    </source>
</evidence>
<organism evidence="1">
    <name type="scientific">Puccinia triticina (isolate 1-1 / race 1 (BBBD))</name>
    <name type="common">Brown leaf rust fungus</name>
    <dbReference type="NCBI Taxonomy" id="630390"/>
    <lineage>
        <taxon>Eukaryota</taxon>
        <taxon>Fungi</taxon>
        <taxon>Dikarya</taxon>
        <taxon>Basidiomycota</taxon>
        <taxon>Pucciniomycotina</taxon>
        <taxon>Pucciniomycetes</taxon>
        <taxon>Pucciniales</taxon>
        <taxon>Pucciniaceae</taxon>
        <taxon>Puccinia</taxon>
    </lineage>
</organism>
<dbReference type="EMBL" id="ADAS02009685">
    <property type="protein sequence ID" value="OAV84918.1"/>
    <property type="molecule type" value="Genomic_DNA"/>
</dbReference>
<reference evidence="2" key="4">
    <citation type="submission" date="2025-05" db="UniProtKB">
        <authorList>
            <consortium name="EnsemblFungi"/>
        </authorList>
    </citation>
    <scope>IDENTIFICATION</scope>
    <source>
        <strain evidence="2">isolate 1-1 / race 1 (BBBD)</strain>
    </source>
</reference>
<dbReference type="AlphaFoldDB" id="A0A180FXH8"/>
<dbReference type="OrthoDB" id="2505904at2759"/>
<name>A0A180FXH8_PUCT1</name>
<accession>A0A180FXH8</accession>
<feature type="non-terminal residue" evidence="1">
    <location>
        <position position="157"/>
    </location>
</feature>
<reference evidence="2 3" key="3">
    <citation type="journal article" date="2017" name="G3 (Bethesda)">
        <title>Comparative analysis highlights variable genome content of wheat rusts and divergence of the mating loci.</title>
        <authorList>
            <person name="Cuomo C.A."/>
            <person name="Bakkeren G."/>
            <person name="Khalil H.B."/>
            <person name="Panwar V."/>
            <person name="Joly D."/>
            <person name="Linning R."/>
            <person name="Sakthikumar S."/>
            <person name="Song X."/>
            <person name="Adiconis X."/>
            <person name="Fan L."/>
            <person name="Goldberg J.M."/>
            <person name="Levin J.Z."/>
            <person name="Young S."/>
            <person name="Zeng Q."/>
            <person name="Anikster Y."/>
            <person name="Bruce M."/>
            <person name="Wang M."/>
            <person name="Yin C."/>
            <person name="McCallum B."/>
            <person name="Szabo L.J."/>
            <person name="Hulbert S."/>
            <person name="Chen X."/>
            <person name="Fellers J.P."/>
        </authorList>
    </citation>
    <scope>NUCLEOTIDE SEQUENCE</scope>
    <source>
        <strain evidence="2">isolate 1-1 / race 1 (BBBD)</strain>
        <strain evidence="3">Isolate 1-1 / race 1 (BBBD)</strain>
    </source>
</reference>
<feature type="non-terminal residue" evidence="1">
    <location>
        <position position="1"/>
    </location>
</feature>
<keyword evidence="3" id="KW-1185">Reference proteome</keyword>
<evidence type="ECO:0000313" key="1">
    <source>
        <dbReference type="EMBL" id="OAV84918.1"/>
    </source>
</evidence>
<dbReference type="EnsemblFungi" id="PTTG_30950-t43_1">
    <property type="protein sequence ID" value="PTTG_30950-t43_1-p1"/>
    <property type="gene ID" value="PTTG_30950"/>
</dbReference>
<dbReference type="Proteomes" id="UP000005240">
    <property type="component" value="Unassembled WGS sequence"/>
</dbReference>
<evidence type="ECO:0000313" key="3">
    <source>
        <dbReference type="Proteomes" id="UP000005240"/>
    </source>
</evidence>
<sequence>RTTGYSPYELIFGQRAALPIDLDIESFLGVDWEDVRDTLDLLVARSRQLERSEDSWRLAYDQMMNSRQESIRYWHEKNLGKFWDPLKPGDLVLAYNRSLEVQWGQLFAHKWNGPYRIVQQVQGGSYVLAELDGTELKRRFAADQVKRYFPRGGITDQ</sequence>
<reference evidence="1" key="1">
    <citation type="submission" date="2009-11" db="EMBL/GenBank/DDBJ databases">
        <authorList>
            <consortium name="The Broad Institute Genome Sequencing Platform"/>
            <person name="Ward D."/>
            <person name="Feldgarden M."/>
            <person name="Earl A."/>
            <person name="Young S.K."/>
            <person name="Zeng Q."/>
            <person name="Koehrsen M."/>
            <person name="Alvarado L."/>
            <person name="Berlin A."/>
            <person name="Bochicchio J."/>
            <person name="Borenstein D."/>
            <person name="Chapman S.B."/>
            <person name="Chen Z."/>
            <person name="Engels R."/>
            <person name="Freedman E."/>
            <person name="Gellesch M."/>
            <person name="Goldberg J."/>
            <person name="Griggs A."/>
            <person name="Gujja S."/>
            <person name="Heilman E."/>
            <person name="Heiman D."/>
            <person name="Hepburn T."/>
            <person name="Howarth C."/>
            <person name="Jen D."/>
            <person name="Larson L."/>
            <person name="Lewis B."/>
            <person name="Mehta T."/>
            <person name="Park D."/>
            <person name="Pearson M."/>
            <person name="Roberts A."/>
            <person name="Saif S."/>
            <person name="Shea T."/>
            <person name="Shenoy N."/>
            <person name="Sisk P."/>
            <person name="Stolte C."/>
            <person name="Sykes S."/>
            <person name="Thomson T."/>
            <person name="Walk T."/>
            <person name="White J."/>
            <person name="Yandava C."/>
            <person name="Izard J."/>
            <person name="Baranova O.V."/>
            <person name="Blanton J.M."/>
            <person name="Tanner A.C."/>
            <person name="Dewhirst F.E."/>
            <person name="Haas B."/>
            <person name="Nusbaum C."/>
            <person name="Birren B."/>
        </authorList>
    </citation>
    <scope>NUCLEOTIDE SEQUENCE [LARGE SCALE GENOMIC DNA]</scope>
    <source>
        <strain evidence="1">1-1 BBBD Race 1</strain>
    </source>
</reference>
<gene>
    <name evidence="1" type="ORF">PTTG_30950</name>
</gene>
<dbReference type="STRING" id="630390.A0A180FXH8"/>
<dbReference type="VEuPathDB" id="FungiDB:PTTG_30950"/>